<feature type="compositionally biased region" description="Polar residues" evidence="2">
    <location>
        <begin position="480"/>
        <end position="494"/>
    </location>
</feature>
<feature type="compositionally biased region" description="Basic and acidic residues" evidence="2">
    <location>
        <begin position="856"/>
        <end position="866"/>
    </location>
</feature>
<dbReference type="GO" id="GO:0005886">
    <property type="term" value="C:plasma membrane"/>
    <property type="evidence" value="ECO:0007669"/>
    <property type="project" value="TreeGrafter"/>
</dbReference>
<proteinExistence type="predicted"/>
<dbReference type="PANTHER" id="PTHR12345">
    <property type="entry name" value="SYNTENIN RELATED"/>
    <property type="match status" value="1"/>
</dbReference>
<evidence type="ECO:0008006" key="5">
    <source>
        <dbReference type="Google" id="ProtNLM"/>
    </source>
</evidence>
<dbReference type="AlphaFoldDB" id="A0A182QEW0"/>
<dbReference type="VEuPathDB" id="VectorBase:AFAF008741"/>
<reference evidence="4" key="1">
    <citation type="submission" date="2014-01" db="EMBL/GenBank/DDBJ databases">
        <title>The Genome Sequence of Anopheles farauti FAR1 (V2).</title>
        <authorList>
            <consortium name="The Broad Institute Genomics Platform"/>
            <person name="Neafsey D.E."/>
            <person name="Besansky N."/>
            <person name="Howell P."/>
            <person name="Walton C."/>
            <person name="Young S.K."/>
            <person name="Zeng Q."/>
            <person name="Gargeya S."/>
            <person name="Fitzgerald M."/>
            <person name="Haas B."/>
            <person name="Abouelleil A."/>
            <person name="Allen A.W."/>
            <person name="Alvarado L."/>
            <person name="Arachchi H.M."/>
            <person name="Berlin A.M."/>
            <person name="Chapman S.B."/>
            <person name="Gainer-Dewar J."/>
            <person name="Goldberg J."/>
            <person name="Griggs A."/>
            <person name="Gujja S."/>
            <person name="Hansen M."/>
            <person name="Howarth C."/>
            <person name="Imamovic A."/>
            <person name="Ireland A."/>
            <person name="Larimer J."/>
            <person name="McCowan C."/>
            <person name="Murphy C."/>
            <person name="Pearson M."/>
            <person name="Poon T.W."/>
            <person name="Priest M."/>
            <person name="Roberts A."/>
            <person name="Saif S."/>
            <person name="Shea T."/>
            <person name="Sisk P."/>
            <person name="Sykes S."/>
            <person name="Wortman J."/>
            <person name="Nusbaum C."/>
            <person name="Birren B."/>
        </authorList>
    </citation>
    <scope>NUCLEOTIDE SEQUENCE [LARGE SCALE GENOMIC DNA]</scope>
    <source>
        <strain evidence="4">FAR1</strain>
    </source>
</reference>
<dbReference type="GO" id="GO:0005737">
    <property type="term" value="C:cytoplasm"/>
    <property type="evidence" value="ECO:0007669"/>
    <property type="project" value="TreeGrafter"/>
</dbReference>
<dbReference type="Proteomes" id="UP000075886">
    <property type="component" value="Unassembled WGS sequence"/>
</dbReference>
<feature type="region of interest" description="Disordered" evidence="2">
    <location>
        <begin position="789"/>
        <end position="912"/>
    </location>
</feature>
<feature type="region of interest" description="Disordered" evidence="2">
    <location>
        <begin position="624"/>
        <end position="645"/>
    </location>
</feature>
<dbReference type="InterPro" id="IPR051230">
    <property type="entry name" value="APP-Binding"/>
</dbReference>
<feature type="region of interest" description="Disordered" evidence="2">
    <location>
        <begin position="466"/>
        <end position="579"/>
    </location>
</feature>
<feature type="compositionally biased region" description="Pro residues" evidence="2">
    <location>
        <begin position="188"/>
        <end position="197"/>
    </location>
</feature>
<dbReference type="EnsemblMetazoa" id="AFAF008741-RA">
    <property type="protein sequence ID" value="AFAF008741-PA"/>
    <property type="gene ID" value="AFAF008741"/>
</dbReference>
<dbReference type="SUPFAM" id="SSF50729">
    <property type="entry name" value="PH domain-like"/>
    <property type="match status" value="1"/>
</dbReference>
<sequence>MEPSPGSSSTVPGGGGVAGVAGAGGGGGVVGGGNVVTRPPITALFREIHKNSWLRRLNNDHRRPSVLAKKPDRYWVVFCVHDDCEAFLEGYSDPRQAPSHAPEWALSLQTVQHVSHALVSVEQEFEFVITLGSEVARFNANTWECMQEWVECLRSKLREMKLLSPKENLYSRLPEVRPPLAPTRDPTSPLPATPPVPAAIVPGIERVQPPSLQQQHQHNHSGALAGASGQSGLQTSFLVSGPSGGVSGTMASNTGTTSSISSSSSSASSTSSSSSSSSSSAASSSSGSSYSSTLTSISNCPNGERGTTVAPPAMSNTSTQNLMNLLSNPLQAVSSINAHSSKAQSAATVDSISLGSSSSLASEEDPAEELLKCNISASPPRDPLRDSPPSSSLPKPQKIVNRDSATAHHNHHPVVTLASGTTTTTSSLATTFVTNVLADPSGTAGPSLKRAITDKKLLLEVRKATERTAPSCDVDDPIAHSSNDVANGHTTDASTGGKPNGGGPADGSDESSLRPRQSYQNGTGGECRSNGNGTVMTNGGDPAAICIVPSASSGPRVEPKRSRRKLSPPSQSSLSPTVTNDELIANVTIIQVSNSGNATTPSPTITMASSPKPVSRFNFPKVKPSITAPAKAPPSTTIITDDADDDKDRWNADHNYKSNVQIIPSNIEYSANGDQIIQPSIIASINEQQITTVTVPSVQSMSIASTVVTSAQRVQPTVPATVQVAVATSSTPIKGPESNFGTVTQIAVNSPVVGVVSGSSCKPISCQPQASAQHYEQVFLTSSVQVTSSSSRPEADSTEHPTVSVAPIVSKPTGGKSSKVLLLSRQPRSSSHSDIPLPGRLALKGGSRPSEVGGGSDKENRIHHTDSNISGGGTPSTSKQTPVQATGTPTAPPHLTGGGSPSKRPAVDKNIYTPHPQRMAPVLQRGLTELVLSTRSTASSGAGNTSAIAADPPALVARGRRAPVESKIRTDHLLPEQRRRSSSTSDARQEHLSARATGTPVVGGAPGSGRLQSPPQPFRPHHQFMNVPEGGQLNGTNGGTGVIGTPSGGGVGGGNRKLTLREQQVFQLRREMMHPGGVRLQLRRKDCLNSIGLVDAFGAVWVAGWKQKEHPVLYNALHIGDQLISVAGVAITSAADAHKAIRAAPGLFVELIIRRVPFGRVYAIRREMDGQCLGLIRDGNTATIVDVVPNSLAARHGLPPKAKSCDALSLTFWVLTEINGRPLNLFFKENEIRDRLNAVGRDISILVQPADLVTKLKKQLKSLRGHKDFIVQ</sequence>
<reference evidence="3" key="2">
    <citation type="submission" date="2020-05" db="UniProtKB">
        <authorList>
            <consortium name="EnsemblMetazoa"/>
        </authorList>
    </citation>
    <scope>IDENTIFICATION</scope>
    <source>
        <strain evidence="3">FAR1</strain>
    </source>
</reference>
<evidence type="ECO:0000256" key="1">
    <source>
        <dbReference type="ARBA" id="ARBA00022737"/>
    </source>
</evidence>
<dbReference type="STRING" id="69004.A0A182QEW0"/>
<feature type="region of interest" description="Disordered" evidence="2">
    <location>
        <begin position="963"/>
        <end position="1056"/>
    </location>
</feature>
<feature type="compositionally biased region" description="Low complexity" evidence="2">
    <location>
        <begin position="567"/>
        <end position="576"/>
    </location>
</feature>
<evidence type="ECO:0000313" key="4">
    <source>
        <dbReference type="Proteomes" id="UP000075886"/>
    </source>
</evidence>
<evidence type="ECO:0000256" key="2">
    <source>
        <dbReference type="SAM" id="MobiDB-lite"/>
    </source>
</evidence>
<feature type="compositionally biased region" description="Low complexity" evidence="2">
    <location>
        <begin position="251"/>
        <end position="298"/>
    </location>
</feature>
<feature type="region of interest" description="Disordered" evidence="2">
    <location>
        <begin position="375"/>
        <end position="397"/>
    </location>
</feature>
<keyword evidence="1" id="KW-0677">Repeat</keyword>
<feature type="region of interest" description="Disordered" evidence="2">
    <location>
        <begin position="248"/>
        <end position="319"/>
    </location>
</feature>
<dbReference type="PANTHER" id="PTHR12345:SF11">
    <property type="entry name" value="FI13065P"/>
    <property type="match status" value="1"/>
</dbReference>
<organism evidence="3 4">
    <name type="scientific">Anopheles farauti</name>
    <dbReference type="NCBI Taxonomy" id="69004"/>
    <lineage>
        <taxon>Eukaryota</taxon>
        <taxon>Metazoa</taxon>
        <taxon>Ecdysozoa</taxon>
        <taxon>Arthropoda</taxon>
        <taxon>Hexapoda</taxon>
        <taxon>Insecta</taxon>
        <taxon>Pterygota</taxon>
        <taxon>Neoptera</taxon>
        <taxon>Endopterygota</taxon>
        <taxon>Diptera</taxon>
        <taxon>Nematocera</taxon>
        <taxon>Culicoidea</taxon>
        <taxon>Culicidae</taxon>
        <taxon>Anophelinae</taxon>
        <taxon>Anopheles</taxon>
    </lineage>
</organism>
<name>A0A182QEW0_9DIPT</name>
<feature type="compositionally biased region" description="Basic and acidic residues" evidence="2">
    <location>
        <begin position="963"/>
        <end position="979"/>
    </location>
</feature>
<dbReference type="EMBL" id="AXCN02001168">
    <property type="status" value="NOT_ANNOTATED_CDS"/>
    <property type="molecule type" value="Genomic_DNA"/>
</dbReference>
<feature type="compositionally biased region" description="Polar residues" evidence="2">
    <location>
        <begin position="875"/>
        <end position="889"/>
    </location>
</feature>
<feature type="region of interest" description="Disordered" evidence="2">
    <location>
        <begin position="174"/>
        <end position="229"/>
    </location>
</feature>
<keyword evidence="4" id="KW-1185">Reference proteome</keyword>
<evidence type="ECO:0000313" key="3">
    <source>
        <dbReference type="EnsemblMetazoa" id="AFAF008741-PA"/>
    </source>
</evidence>
<feature type="compositionally biased region" description="Gly residues" evidence="2">
    <location>
        <begin position="1032"/>
        <end position="1055"/>
    </location>
</feature>
<protein>
    <recommendedName>
        <fullName evidence="5">PH domain-containing protein</fullName>
    </recommendedName>
</protein>
<accession>A0A182QEW0</accession>